<evidence type="ECO:0000313" key="2">
    <source>
        <dbReference type="Proteomes" id="UP001055013"/>
    </source>
</evidence>
<name>A0ACB5R5Z2_9BURK</name>
<evidence type="ECO:0000313" key="1">
    <source>
        <dbReference type="EMBL" id="GJH22427.1"/>
    </source>
</evidence>
<keyword evidence="2" id="KW-1185">Reference proteome</keyword>
<protein>
    <submittedName>
        <fullName evidence="1">Uncharacterized protein</fullName>
    </submittedName>
</protein>
<sequence length="87" mass="9987">MDFHILSEWAGYIVSAFAVLLFWAYRSLNARISDADKAIAALALHVAEEYVSVKRFDAYIERFDKAVETIFKKIDNVSEKLDKKADK</sequence>
<comment type="caution">
    <text evidence="1">The sequence shown here is derived from an EMBL/GenBank/DDBJ whole genome shotgun (WGS) entry which is preliminary data.</text>
</comment>
<organism evidence="1 2">
    <name type="scientific">Caballeronia novacaledonica</name>
    <dbReference type="NCBI Taxonomy" id="1544861"/>
    <lineage>
        <taxon>Bacteria</taxon>
        <taxon>Pseudomonadati</taxon>
        <taxon>Pseudomonadota</taxon>
        <taxon>Betaproteobacteria</taxon>
        <taxon>Burkholderiales</taxon>
        <taxon>Burkholderiaceae</taxon>
        <taxon>Caballeronia</taxon>
    </lineage>
</organism>
<dbReference type="EMBL" id="BPUR01000041">
    <property type="protein sequence ID" value="GJH22427.1"/>
    <property type="molecule type" value="Genomic_DNA"/>
</dbReference>
<dbReference type="Proteomes" id="UP001055013">
    <property type="component" value="Unassembled WGS sequence"/>
</dbReference>
<reference evidence="1" key="1">
    <citation type="submission" date="2021-09" db="EMBL/GenBank/DDBJ databases">
        <title>Isolation and characterization of 3-chlorobenzoate degrading bacteria from soils in Shizuoka.</title>
        <authorList>
            <person name="Ifat A."/>
            <person name="Ogawa N."/>
            <person name="Kimbara K."/>
            <person name="Moriuchi R."/>
            <person name="Dohra H."/>
            <person name="Shintani M."/>
        </authorList>
    </citation>
    <scope>NUCLEOTIDE SEQUENCE</scope>
    <source>
        <strain evidence="1">19CS2-2</strain>
    </source>
</reference>
<gene>
    <name evidence="1" type="ORF">CBA19CS22_37815</name>
</gene>
<proteinExistence type="predicted"/>
<accession>A0ACB5R5Z2</accession>